<dbReference type="InterPro" id="IPR039859">
    <property type="entry name" value="PFA4/ZDH16/20/ERF2-like"/>
</dbReference>
<dbReference type="EMBL" id="CAXAMN010002773">
    <property type="protein sequence ID" value="CAK9001183.1"/>
    <property type="molecule type" value="Genomic_DNA"/>
</dbReference>
<comment type="similarity">
    <text evidence="7">Belongs to the DHHC palmitoyltransferase family.</text>
</comment>
<evidence type="ECO:0000256" key="6">
    <source>
        <dbReference type="ARBA" id="ARBA00023315"/>
    </source>
</evidence>
<dbReference type="PANTHER" id="PTHR22883">
    <property type="entry name" value="ZINC FINGER DHHC DOMAIN CONTAINING PROTEIN"/>
    <property type="match status" value="1"/>
</dbReference>
<keyword evidence="10" id="KW-1185">Reference proteome</keyword>
<evidence type="ECO:0000313" key="10">
    <source>
        <dbReference type="Proteomes" id="UP001642484"/>
    </source>
</evidence>
<evidence type="ECO:0000256" key="7">
    <source>
        <dbReference type="RuleBase" id="RU079119"/>
    </source>
</evidence>
<organism evidence="9 10">
    <name type="scientific">Durusdinium trenchii</name>
    <dbReference type="NCBI Taxonomy" id="1381693"/>
    <lineage>
        <taxon>Eukaryota</taxon>
        <taxon>Sar</taxon>
        <taxon>Alveolata</taxon>
        <taxon>Dinophyceae</taxon>
        <taxon>Suessiales</taxon>
        <taxon>Symbiodiniaceae</taxon>
        <taxon>Durusdinium</taxon>
    </lineage>
</organism>
<evidence type="ECO:0000313" key="9">
    <source>
        <dbReference type="EMBL" id="CAK9001183.1"/>
    </source>
</evidence>
<dbReference type="InterPro" id="IPR001594">
    <property type="entry name" value="Palmitoyltrfase_DHHC"/>
</dbReference>
<accession>A0ABP0IFQ8</accession>
<keyword evidence="5 7" id="KW-0472">Membrane</keyword>
<dbReference type="EC" id="2.3.1.225" evidence="7"/>
<comment type="catalytic activity">
    <reaction evidence="7">
        <text>L-cysteinyl-[protein] + hexadecanoyl-CoA = S-hexadecanoyl-L-cysteinyl-[protein] + CoA</text>
        <dbReference type="Rhea" id="RHEA:36683"/>
        <dbReference type="Rhea" id="RHEA-COMP:10131"/>
        <dbReference type="Rhea" id="RHEA-COMP:11032"/>
        <dbReference type="ChEBI" id="CHEBI:29950"/>
        <dbReference type="ChEBI" id="CHEBI:57287"/>
        <dbReference type="ChEBI" id="CHEBI:57379"/>
        <dbReference type="ChEBI" id="CHEBI:74151"/>
        <dbReference type="EC" id="2.3.1.225"/>
    </reaction>
</comment>
<reference evidence="9 10" key="1">
    <citation type="submission" date="2024-02" db="EMBL/GenBank/DDBJ databases">
        <authorList>
            <person name="Chen Y."/>
            <person name="Shah S."/>
            <person name="Dougan E. K."/>
            <person name="Thang M."/>
            <person name="Chan C."/>
        </authorList>
    </citation>
    <scope>NUCLEOTIDE SEQUENCE [LARGE SCALE GENOMIC DNA]</scope>
</reference>
<feature type="transmembrane region" description="Helical" evidence="7">
    <location>
        <begin position="55"/>
        <end position="78"/>
    </location>
</feature>
<comment type="subcellular location">
    <subcellularLocation>
        <location evidence="1">Membrane</location>
        <topology evidence="1">Multi-pass membrane protein</topology>
    </subcellularLocation>
</comment>
<keyword evidence="3 7" id="KW-0812">Transmembrane</keyword>
<protein>
    <recommendedName>
        <fullName evidence="7">Palmitoyltransferase</fullName>
        <ecNumber evidence="7">2.3.1.225</ecNumber>
    </recommendedName>
</protein>
<sequence>MPVDDAAETAAEAEDRPYSPFNVATDMPSQTNHAEADRNHYWLGRILVLHLANQILYIGPHWYCSILMLMFILGVGFFHCSTVAGAGALQLSGGLAVTLLSLYTFLRCALADPGILQKSPEGEDQLPSVRARTCGICQIVQPRGCQHCHFCQVCVEGYDHHCPWMGKCIGKKNLCAFYTFLTVAFSSLGYIMISALAQPPT</sequence>
<feature type="domain" description="Palmitoyltransferase DHHC" evidence="8">
    <location>
        <begin position="131"/>
        <end position="195"/>
    </location>
</feature>
<evidence type="ECO:0000256" key="2">
    <source>
        <dbReference type="ARBA" id="ARBA00022679"/>
    </source>
</evidence>
<comment type="caution">
    <text evidence="9">The sequence shown here is derived from an EMBL/GenBank/DDBJ whole genome shotgun (WGS) entry which is preliminary data.</text>
</comment>
<proteinExistence type="inferred from homology"/>
<keyword evidence="2 7" id="KW-0808">Transferase</keyword>
<keyword evidence="6 7" id="KW-0012">Acyltransferase</keyword>
<keyword evidence="4 7" id="KW-1133">Transmembrane helix</keyword>
<dbReference type="PROSITE" id="PS50216">
    <property type="entry name" value="DHHC"/>
    <property type="match status" value="1"/>
</dbReference>
<evidence type="ECO:0000256" key="4">
    <source>
        <dbReference type="ARBA" id="ARBA00022989"/>
    </source>
</evidence>
<gene>
    <name evidence="9" type="ORF">CCMP2556_LOCUS6345</name>
</gene>
<evidence type="ECO:0000256" key="5">
    <source>
        <dbReference type="ARBA" id="ARBA00023136"/>
    </source>
</evidence>
<evidence type="ECO:0000256" key="1">
    <source>
        <dbReference type="ARBA" id="ARBA00004141"/>
    </source>
</evidence>
<feature type="transmembrane region" description="Helical" evidence="7">
    <location>
        <begin position="175"/>
        <end position="197"/>
    </location>
</feature>
<evidence type="ECO:0000259" key="8">
    <source>
        <dbReference type="Pfam" id="PF01529"/>
    </source>
</evidence>
<name>A0ABP0IFQ8_9DINO</name>
<dbReference type="Pfam" id="PF01529">
    <property type="entry name" value="DHHC"/>
    <property type="match status" value="1"/>
</dbReference>
<feature type="transmembrane region" description="Helical" evidence="7">
    <location>
        <begin position="84"/>
        <end position="106"/>
    </location>
</feature>
<dbReference type="Proteomes" id="UP001642484">
    <property type="component" value="Unassembled WGS sequence"/>
</dbReference>
<comment type="domain">
    <text evidence="7">The DHHC domain is required for palmitoyltransferase activity.</text>
</comment>
<evidence type="ECO:0000256" key="3">
    <source>
        <dbReference type="ARBA" id="ARBA00022692"/>
    </source>
</evidence>